<sequence length="611" mass="66224">MAVGNDVDPGVLAQFLCCLIQVYDQIVTVNGVSLVGVSQQFAAQTLRNTHDVVHFVLAREHDPANSRVAQLLAEQEDESRPSNSTLPSAAEWKRASTDLGDSLVRDDSLETLHKLLADAEQAVHEAVDSFSEDELGPEEEEDEELEVVDTSAMDRLGQNSDWIDCGVLERTTSTESHQQNTSDLSGPRSALKGTATAASTKRRQDAISHLIRLVEQRAKAASSSDLPSVSQSADSEVDNVRWILASDLYDCHTQLIKLQTQLRSLEQRLTAQEAAADEAIERLCRQCRHVELELNESRERLKQYIHHQTQQPQPQSPSLTKQIPSGNPHENGLSVSLGASSNSVPTSSLSNELVPLLSPSIWSSNFVSSDPGTLTAHVQGSSCGDHWLAVRSSSKTTTDSLQSGLSPTHPVACVHSREATTVTTCSDSPIRQHSRWSQDRTRLITSGGLAQRRPPTRIMINPPPSLVPNTEALLSQFTQRTGASSISSLLANNSNNERQANQRNHGPTNFSAVLSHTTSSLPVPPIGTTQSTVSHSLTVCNETSMVDVTIPNKSSQSYKLLGVHLPAMSGGPASLRHRTDTGTRTDSNGSNQVNIPNSSPVETPERNISFL</sequence>
<feature type="region of interest" description="Disordered" evidence="4">
    <location>
        <begin position="171"/>
        <end position="202"/>
    </location>
</feature>
<dbReference type="GO" id="GO:0051015">
    <property type="term" value="F:actin filament binding"/>
    <property type="evidence" value="ECO:0007669"/>
    <property type="project" value="TreeGrafter"/>
</dbReference>
<dbReference type="InterPro" id="IPR001478">
    <property type="entry name" value="PDZ"/>
</dbReference>
<dbReference type="GO" id="GO:0014069">
    <property type="term" value="C:postsynaptic density"/>
    <property type="evidence" value="ECO:0007669"/>
    <property type="project" value="TreeGrafter"/>
</dbReference>
<dbReference type="AlphaFoldDB" id="A0A8T0DUU6"/>
<organism evidence="6 7">
    <name type="scientific">Paragonimus westermani</name>
    <dbReference type="NCBI Taxonomy" id="34504"/>
    <lineage>
        <taxon>Eukaryota</taxon>
        <taxon>Metazoa</taxon>
        <taxon>Spiralia</taxon>
        <taxon>Lophotrochozoa</taxon>
        <taxon>Platyhelminthes</taxon>
        <taxon>Trematoda</taxon>
        <taxon>Digenea</taxon>
        <taxon>Plagiorchiida</taxon>
        <taxon>Troglotremata</taxon>
        <taxon>Troglotrematidae</taxon>
        <taxon>Paragonimus</taxon>
    </lineage>
</organism>
<reference evidence="6 7" key="1">
    <citation type="submission" date="2019-07" db="EMBL/GenBank/DDBJ databases">
        <title>Annotation for the trematode Paragonimus westermani.</title>
        <authorList>
            <person name="Choi Y.-J."/>
        </authorList>
    </citation>
    <scope>NUCLEOTIDE SEQUENCE [LARGE SCALE GENOMIC DNA]</scope>
    <source>
        <strain evidence="6">180907_Pwestermani</strain>
    </source>
</reference>
<feature type="region of interest" description="Disordered" evidence="4">
    <location>
        <begin position="305"/>
        <end position="341"/>
    </location>
</feature>
<comment type="caution">
    <text evidence="6">The sequence shown here is derived from an EMBL/GenBank/DDBJ whole genome shotgun (WGS) entry which is preliminary data.</text>
</comment>
<dbReference type="GO" id="GO:0005737">
    <property type="term" value="C:cytoplasm"/>
    <property type="evidence" value="ECO:0007669"/>
    <property type="project" value="TreeGrafter"/>
</dbReference>
<dbReference type="Proteomes" id="UP000699462">
    <property type="component" value="Unassembled WGS sequence"/>
</dbReference>
<dbReference type="PROSITE" id="PS50106">
    <property type="entry name" value="PDZ"/>
    <property type="match status" value="1"/>
</dbReference>
<accession>A0A8T0DUU6</accession>
<gene>
    <name evidence="6" type="ORF">P879_03893</name>
</gene>
<dbReference type="InterPro" id="IPR036034">
    <property type="entry name" value="PDZ_sf"/>
</dbReference>
<proteinExistence type="predicted"/>
<dbReference type="PANTHER" id="PTHR16154">
    <property type="entry name" value="NEURABIN"/>
    <property type="match status" value="1"/>
</dbReference>
<evidence type="ECO:0000259" key="5">
    <source>
        <dbReference type="PROSITE" id="PS50106"/>
    </source>
</evidence>
<dbReference type="PANTHER" id="PTHR16154:SF6">
    <property type="entry name" value="SPINOPHILIN, ISOFORM J"/>
    <property type="match status" value="1"/>
</dbReference>
<dbReference type="SUPFAM" id="SSF50156">
    <property type="entry name" value="PDZ domain-like"/>
    <property type="match status" value="1"/>
</dbReference>
<dbReference type="GO" id="GO:0030425">
    <property type="term" value="C:dendrite"/>
    <property type="evidence" value="ECO:0007669"/>
    <property type="project" value="TreeGrafter"/>
</dbReference>
<evidence type="ECO:0000256" key="2">
    <source>
        <dbReference type="ARBA" id="ARBA00023054"/>
    </source>
</evidence>
<dbReference type="GO" id="GO:0015629">
    <property type="term" value="C:actin cytoskeleton"/>
    <property type="evidence" value="ECO:0007669"/>
    <property type="project" value="TreeGrafter"/>
</dbReference>
<dbReference type="InterPro" id="IPR043446">
    <property type="entry name" value="Neurabin-like"/>
</dbReference>
<evidence type="ECO:0000313" key="6">
    <source>
        <dbReference type="EMBL" id="KAF8570974.1"/>
    </source>
</evidence>
<evidence type="ECO:0000256" key="4">
    <source>
        <dbReference type="SAM" id="MobiDB-lite"/>
    </source>
</evidence>
<dbReference type="EMBL" id="JTDF01000790">
    <property type="protein sequence ID" value="KAF8570974.1"/>
    <property type="molecule type" value="Genomic_DNA"/>
</dbReference>
<feature type="domain" description="PDZ" evidence="5">
    <location>
        <begin position="1"/>
        <end position="61"/>
    </location>
</feature>
<evidence type="ECO:0000313" key="7">
    <source>
        <dbReference type="Proteomes" id="UP000699462"/>
    </source>
</evidence>
<dbReference type="GO" id="GO:0031175">
    <property type="term" value="P:neuron projection development"/>
    <property type="evidence" value="ECO:0007669"/>
    <property type="project" value="TreeGrafter"/>
</dbReference>
<feature type="compositionally biased region" description="Low complexity" evidence="4">
    <location>
        <begin position="308"/>
        <end position="318"/>
    </location>
</feature>
<dbReference type="Gene3D" id="2.30.42.10">
    <property type="match status" value="1"/>
</dbReference>
<dbReference type="OrthoDB" id="62701at2759"/>
<dbReference type="GO" id="GO:0007015">
    <property type="term" value="P:actin filament organization"/>
    <property type="evidence" value="ECO:0007669"/>
    <property type="project" value="TreeGrafter"/>
</dbReference>
<keyword evidence="7" id="KW-1185">Reference proteome</keyword>
<keyword evidence="1" id="KW-0597">Phosphoprotein</keyword>
<feature type="compositionally biased region" description="Polar residues" evidence="4">
    <location>
        <begin position="171"/>
        <end position="184"/>
    </location>
</feature>
<feature type="coiled-coil region" evidence="3">
    <location>
        <begin position="255"/>
        <end position="300"/>
    </location>
</feature>
<keyword evidence="2 3" id="KW-0175">Coiled coil</keyword>
<feature type="compositionally biased region" description="Polar residues" evidence="4">
    <location>
        <begin position="584"/>
        <end position="601"/>
    </location>
</feature>
<evidence type="ECO:0000256" key="1">
    <source>
        <dbReference type="ARBA" id="ARBA00022553"/>
    </source>
</evidence>
<protein>
    <recommendedName>
        <fullName evidence="5">PDZ domain-containing protein</fullName>
    </recommendedName>
</protein>
<evidence type="ECO:0000256" key="3">
    <source>
        <dbReference type="SAM" id="Coils"/>
    </source>
</evidence>
<name>A0A8T0DUU6_9TREM</name>
<feature type="region of interest" description="Disordered" evidence="4">
    <location>
        <begin position="569"/>
        <end position="611"/>
    </location>
</feature>
<dbReference type="GO" id="GO:0019722">
    <property type="term" value="P:calcium-mediated signaling"/>
    <property type="evidence" value="ECO:0007669"/>
    <property type="project" value="TreeGrafter"/>
</dbReference>